<reference evidence="1" key="1">
    <citation type="journal article" date="2013" name="BMC Genomics">
        <title>Unscrambling butterfly oogenesis.</title>
        <authorList>
            <person name="Carter J.M."/>
            <person name="Baker S.C."/>
            <person name="Pink R."/>
            <person name="Carter D.R."/>
            <person name="Collins A."/>
            <person name="Tomlin J."/>
            <person name="Gibbs M."/>
            <person name="Breuker C.J."/>
        </authorList>
    </citation>
    <scope>NUCLEOTIDE SEQUENCE</scope>
    <source>
        <tissue evidence="1">Ovary</tissue>
    </source>
</reference>
<reference evidence="1" key="2">
    <citation type="submission" date="2013-05" db="EMBL/GenBank/DDBJ databases">
        <authorList>
            <person name="Carter J.-M."/>
            <person name="Baker S.C."/>
            <person name="Pink R."/>
            <person name="Carter D.R.F."/>
            <person name="Collins A."/>
            <person name="Tomlin J."/>
            <person name="Gibbs M."/>
            <person name="Breuker C.J."/>
        </authorList>
    </citation>
    <scope>NUCLEOTIDE SEQUENCE</scope>
    <source>
        <tissue evidence="1">Ovary</tissue>
    </source>
</reference>
<sequence>TEWISFNNTQFTRNWNKMYGIELYNHMVDGEESNNLHFDPNYIHVRQKLSRMLRSHIDPNFKRAVRSI</sequence>
<feature type="non-terminal residue" evidence="1">
    <location>
        <position position="1"/>
    </location>
</feature>
<evidence type="ECO:0000313" key="1">
    <source>
        <dbReference type="EMBL" id="JAA92035.1"/>
    </source>
</evidence>
<name>S4PRT8_9NEOP</name>
<dbReference type="EMBL" id="GAIX01000525">
    <property type="protein sequence ID" value="JAA92035.1"/>
    <property type="molecule type" value="Transcribed_RNA"/>
</dbReference>
<organism evidence="1">
    <name type="scientific">Pararge aegeria</name>
    <name type="common">speckled wood butterfly</name>
    <dbReference type="NCBI Taxonomy" id="116150"/>
    <lineage>
        <taxon>Eukaryota</taxon>
        <taxon>Metazoa</taxon>
        <taxon>Ecdysozoa</taxon>
        <taxon>Arthropoda</taxon>
        <taxon>Hexapoda</taxon>
        <taxon>Insecta</taxon>
        <taxon>Pterygota</taxon>
        <taxon>Neoptera</taxon>
        <taxon>Endopterygota</taxon>
        <taxon>Lepidoptera</taxon>
        <taxon>Glossata</taxon>
        <taxon>Ditrysia</taxon>
        <taxon>Papilionoidea</taxon>
        <taxon>Nymphalidae</taxon>
        <taxon>Satyrinae</taxon>
        <taxon>Satyrini</taxon>
        <taxon>Parargina</taxon>
        <taxon>Pararge</taxon>
    </lineage>
</organism>
<protein>
    <submittedName>
        <fullName evidence="1">Uncharacterized protein</fullName>
    </submittedName>
</protein>
<accession>S4PRT8</accession>
<proteinExistence type="predicted"/>
<dbReference type="AlphaFoldDB" id="S4PRT8"/>